<dbReference type="InterPro" id="IPR044878">
    <property type="entry name" value="UbiA_sf"/>
</dbReference>
<dbReference type="FunFam" id="1.10.357.140:FF:000002">
    <property type="entry name" value="4-hydroxybenzoate octaprenyltransferase"/>
    <property type="match status" value="1"/>
</dbReference>
<dbReference type="PANTHER" id="PTHR11048">
    <property type="entry name" value="PRENYLTRANSFERASES"/>
    <property type="match status" value="1"/>
</dbReference>
<dbReference type="InterPro" id="IPR039653">
    <property type="entry name" value="Prenyltransferase"/>
</dbReference>
<dbReference type="AlphaFoldDB" id="A0A0N1ELI5"/>
<dbReference type="Gene3D" id="1.10.357.140">
    <property type="entry name" value="UbiA prenyltransferase"/>
    <property type="match status" value="1"/>
</dbReference>
<evidence type="ECO:0000256" key="3">
    <source>
        <dbReference type="ARBA" id="ARBA00005985"/>
    </source>
</evidence>
<dbReference type="HAMAP" id="MF_01635">
    <property type="entry name" value="UbiA"/>
    <property type="match status" value="1"/>
</dbReference>
<evidence type="ECO:0000256" key="10">
    <source>
        <dbReference type="ARBA" id="ARBA00022989"/>
    </source>
</evidence>
<comment type="caution">
    <text evidence="14">The sequence shown here is derived from an EMBL/GenBank/DDBJ whole genome shotgun (WGS) entry which is preliminary data.</text>
</comment>
<dbReference type="PROSITE" id="PS00943">
    <property type="entry name" value="UBIA"/>
    <property type="match status" value="1"/>
</dbReference>
<reference evidence="14 15" key="1">
    <citation type="submission" date="2015-08" db="EMBL/GenBank/DDBJ databases">
        <title>Draft Genome Sequence of Pseudoalteromonas porphyrae UCD-SED14.</title>
        <authorList>
            <person name="Coil D.A."/>
            <person name="Jospin G."/>
            <person name="Lee R.D."/>
            <person name="Eisen J.A."/>
        </authorList>
    </citation>
    <scope>NUCLEOTIDE SEQUENCE [LARGE SCALE GENOMIC DNA]</scope>
    <source>
        <strain evidence="14 15">UCD-SED14</strain>
    </source>
</reference>
<evidence type="ECO:0000256" key="4">
    <source>
        <dbReference type="ARBA" id="ARBA00022475"/>
    </source>
</evidence>
<keyword evidence="6 12" id="KW-0808">Transferase</keyword>
<evidence type="ECO:0000256" key="8">
    <source>
        <dbReference type="ARBA" id="ARBA00022692"/>
    </source>
</evidence>
<evidence type="ECO:0000256" key="13">
    <source>
        <dbReference type="NCBIfam" id="TIGR01474"/>
    </source>
</evidence>
<dbReference type="PANTHER" id="PTHR11048:SF28">
    <property type="entry name" value="4-HYDROXYBENZOATE POLYPRENYLTRANSFERASE, MITOCHONDRIAL"/>
    <property type="match status" value="1"/>
</dbReference>
<comment type="catalytic activity">
    <reaction evidence="12">
        <text>all-trans-octaprenyl diphosphate + 4-hydroxybenzoate = 4-hydroxy-3-(all-trans-octaprenyl)benzoate + diphosphate</text>
        <dbReference type="Rhea" id="RHEA:27782"/>
        <dbReference type="ChEBI" id="CHEBI:1617"/>
        <dbReference type="ChEBI" id="CHEBI:17879"/>
        <dbReference type="ChEBI" id="CHEBI:33019"/>
        <dbReference type="ChEBI" id="CHEBI:57711"/>
        <dbReference type="EC" id="2.5.1.39"/>
    </reaction>
</comment>
<dbReference type="EC" id="2.5.1.39" evidence="12 13"/>
<evidence type="ECO:0000256" key="9">
    <source>
        <dbReference type="ARBA" id="ARBA00022842"/>
    </source>
</evidence>
<comment type="pathway">
    <text evidence="12">Cofactor biosynthesis; ubiquinone biosynthesis.</text>
</comment>
<keyword evidence="15" id="KW-1185">Reference proteome</keyword>
<dbReference type="EMBL" id="LHPH01000018">
    <property type="protein sequence ID" value="KPH61366.1"/>
    <property type="molecule type" value="Genomic_DNA"/>
</dbReference>
<keyword evidence="4 12" id="KW-1003">Cell membrane</keyword>
<dbReference type="GO" id="GO:0005886">
    <property type="term" value="C:plasma membrane"/>
    <property type="evidence" value="ECO:0007669"/>
    <property type="project" value="UniProtKB-SubCell"/>
</dbReference>
<feature type="transmembrane region" description="Helical" evidence="12">
    <location>
        <begin position="145"/>
        <end position="162"/>
    </location>
</feature>
<dbReference type="InterPro" id="IPR000537">
    <property type="entry name" value="UbiA_prenyltransferase"/>
</dbReference>
<dbReference type="GO" id="GO:0008412">
    <property type="term" value="F:4-hydroxybenzoate polyprenyltransferase activity"/>
    <property type="evidence" value="ECO:0007669"/>
    <property type="project" value="UniProtKB-UniRule"/>
</dbReference>
<protein>
    <recommendedName>
        <fullName evidence="12 13">4-hydroxybenzoate octaprenyltransferase</fullName>
        <ecNumber evidence="12 13">2.5.1.39</ecNumber>
    </recommendedName>
    <alternativeName>
        <fullName evidence="12">4-HB polyprenyltransferase</fullName>
    </alternativeName>
</protein>
<comment type="cofactor">
    <cofactor evidence="1 12">
        <name>Mg(2+)</name>
        <dbReference type="ChEBI" id="CHEBI:18420"/>
    </cofactor>
</comment>
<evidence type="ECO:0000256" key="11">
    <source>
        <dbReference type="ARBA" id="ARBA00023136"/>
    </source>
</evidence>
<dbReference type="Pfam" id="PF01040">
    <property type="entry name" value="UbiA"/>
    <property type="match status" value="1"/>
</dbReference>
<dbReference type="Gene3D" id="1.20.120.1780">
    <property type="entry name" value="UbiA prenyltransferase"/>
    <property type="match status" value="1"/>
</dbReference>
<accession>A0A0N1ELI5</accession>
<feature type="transmembrane region" description="Helical" evidence="12">
    <location>
        <begin position="87"/>
        <end position="109"/>
    </location>
</feature>
<name>A0A0N1ELI5_9GAMM</name>
<evidence type="ECO:0000256" key="1">
    <source>
        <dbReference type="ARBA" id="ARBA00001946"/>
    </source>
</evidence>
<evidence type="ECO:0000256" key="12">
    <source>
        <dbReference type="HAMAP-Rule" id="MF_01635"/>
    </source>
</evidence>
<proteinExistence type="inferred from homology"/>
<keyword evidence="10 12" id="KW-1133">Transmembrane helix</keyword>
<feature type="transmembrane region" description="Helical" evidence="12">
    <location>
        <begin position="115"/>
        <end position="133"/>
    </location>
</feature>
<keyword evidence="9 12" id="KW-0460">Magnesium</keyword>
<feature type="transmembrane region" description="Helical" evidence="12">
    <location>
        <begin position="270"/>
        <end position="290"/>
    </location>
</feature>
<feature type="transmembrane region" description="Helical" evidence="12">
    <location>
        <begin position="24"/>
        <end position="41"/>
    </location>
</feature>
<dbReference type="FunFam" id="1.20.120.1780:FF:000001">
    <property type="entry name" value="4-hydroxybenzoate octaprenyltransferase"/>
    <property type="match status" value="1"/>
</dbReference>
<dbReference type="Proteomes" id="UP000037848">
    <property type="component" value="Unassembled WGS sequence"/>
</dbReference>
<feature type="transmembrane region" description="Helical" evidence="12">
    <location>
        <begin position="240"/>
        <end position="258"/>
    </location>
</feature>
<evidence type="ECO:0000256" key="2">
    <source>
        <dbReference type="ARBA" id="ARBA00004141"/>
    </source>
</evidence>
<evidence type="ECO:0000313" key="15">
    <source>
        <dbReference type="Proteomes" id="UP000037848"/>
    </source>
</evidence>
<dbReference type="UniPathway" id="UPA00232"/>
<evidence type="ECO:0000256" key="6">
    <source>
        <dbReference type="ARBA" id="ARBA00022679"/>
    </source>
</evidence>
<dbReference type="CDD" id="cd13959">
    <property type="entry name" value="PT_UbiA_COQ2"/>
    <property type="match status" value="1"/>
</dbReference>
<dbReference type="RefSeq" id="WP_054455103.1">
    <property type="nucleotide sequence ID" value="NZ_LHPH01000018.1"/>
</dbReference>
<evidence type="ECO:0000256" key="7">
    <source>
        <dbReference type="ARBA" id="ARBA00022688"/>
    </source>
</evidence>
<dbReference type="InterPro" id="IPR006370">
    <property type="entry name" value="HB_polyprenyltransferase-like"/>
</dbReference>
<keyword evidence="7 12" id="KW-0831">Ubiquinone biosynthesis</keyword>
<feature type="transmembrane region" description="Helical" evidence="12">
    <location>
        <begin position="47"/>
        <end position="67"/>
    </location>
</feature>
<dbReference type="InterPro" id="IPR030470">
    <property type="entry name" value="UbiA_prenylTrfase_CS"/>
</dbReference>
<comment type="similarity">
    <text evidence="3 12">Belongs to the UbiA prenyltransferase family.</text>
</comment>
<sequence>MKLAALQQAHIPYYKQLMRTDKPIGTLLLLWPTYWALWLASNGTPSLVNLIVFSLGVFVMRSAGCVINDYADREIDGSVKRTEQRPLAAGLVCSGEALSLFLLLIIIAFGLVLLLSWPTMLLSVGALLLAFSYPFMKRYTHLPQMVLGAAFGWAIPMAYMAATGDVPLQAWLLFTANVLWTMAYDTMYAMVDRDDDLKIGVKSTAILFGHFDRLIIFILNTVFIVLLAVVGVISDLDTPYCLGVLVACGFLVYQQSLIHTRDRERCFKAFLNNHYVGMAVFVGLVASLPLNI</sequence>
<feature type="transmembrane region" description="Helical" evidence="12">
    <location>
        <begin position="168"/>
        <end position="191"/>
    </location>
</feature>
<feature type="transmembrane region" description="Helical" evidence="12">
    <location>
        <begin position="211"/>
        <end position="234"/>
    </location>
</feature>
<keyword evidence="11 12" id="KW-0472">Membrane</keyword>
<evidence type="ECO:0000256" key="5">
    <source>
        <dbReference type="ARBA" id="ARBA00022519"/>
    </source>
</evidence>
<dbReference type="STRING" id="187330.AMS58_07165"/>
<organism evidence="14 15">
    <name type="scientific">Pseudoalteromonas porphyrae</name>
    <dbReference type="NCBI Taxonomy" id="187330"/>
    <lineage>
        <taxon>Bacteria</taxon>
        <taxon>Pseudomonadati</taxon>
        <taxon>Pseudomonadota</taxon>
        <taxon>Gammaproteobacteria</taxon>
        <taxon>Alteromonadales</taxon>
        <taxon>Pseudoalteromonadaceae</taxon>
        <taxon>Pseudoalteromonas</taxon>
    </lineage>
</organism>
<dbReference type="PATRIC" id="fig|187330.3.peg.1381"/>
<comment type="subcellular location">
    <subcellularLocation>
        <location evidence="12">Cell inner membrane</location>
        <topology evidence="12">Multi-pass membrane protein</topology>
    </subcellularLocation>
    <subcellularLocation>
        <location evidence="2">Membrane</location>
        <topology evidence="2">Multi-pass membrane protein</topology>
    </subcellularLocation>
</comment>
<evidence type="ECO:0000313" key="14">
    <source>
        <dbReference type="EMBL" id="KPH61366.1"/>
    </source>
</evidence>
<dbReference type="OrthoDB" id="9782418at2"/>
<dbReference type="GO" id="GO:0006744">
    <property type="term" value="P:ubiquinone biosynthetic process"/>
    <property type="evidence" value="ECO:0007669"/>
    <property type="project" value="UniProtKB-UniRule"/>
</dbReference>
<dbReference type="NCBIfam" id="TIGR01474">
    <property type="entry name" value="ubiA_proteo"/>
    <property type="match status" value="1"/>
</dbReference>
<keyword evidence="5 12" id="KW-0997">Cell inner membrane</keyword>
<keyword evidence="8 12" id="KW-0812">Transmembrane</keyword>
<gene>
    <name evidence="12 14" type="primary">ubiA</name>
    <name evidence="14" type="ORF">ADS77_14755</name>
</gene>
<comment type="function">
    <text evidence="12">Catalyzes the prenylation of para-hydroxybenzoate (PHB) with an all-trans polyprenyl group. Mediates the second step in the final reaction sequence of ubiquinone-8 (UQ-8) biosynthesis, which is the condensation of the polyisoprenoid side chain with PHB, generating the first membrane-bound Q intermediate 3-octaprenyl-4-hydroxybenzoate.</text>
</comment>